<evidence type="ECO:0000313" key="3">
    <source>
        <dbReference type="EMBL" id="KAF5851213.1"/>
    </source>
</evidence>
<keyword evidence="2" id="KW-1133">Transmembrane helix</keyword>
<dbReference type="GO" id="GO:0030674">
    <property type="term" value="F:protein-macromolecule adaptor activity"/>
    <property type="evidence" value="ECO:0007669"/>
    <property type="project" value="TreeGrafter"/>
</dbReference>
<sequence length="595" mass="66339">MNPGKLSMRPQSRPVCQLCDYILRQPGSCRAFRFTSAVKAPATRRQTAPSSSLVNRAHVRSITTTARKAVPAAERVDDESFQTSERIATLRANLAAVEARIKEIYDSPKVEPEAKVLEALEGLTEIAQNAIAIRSRQPLRTKRPIRQSSAGAILSGLGSDDVEKTEKKTISKQLGLDALPSPSYLSRLAEDLIKHEKVFLSPNVLAIYIHLQRLLARPKTIPEALYLYANKSVPVEGSSPPKFSRSSPKAAKQAIPADLADEALTAAIDAKDLALALDVVDHTYRAPAWRRHRMVTKLGLPGVLAGITPLALYMIAQELSVYSSFIDPWTFKLYAFAGLSTYVMCTGTLGFVALTTYNDHHDRVVWRPGVPLLDRYLREDERAALDRIACAWGFKEEWRRGDEEGEEWEGLRQWILLRGMVLDKPDLMPGMNPELRATRHFHSTTQPRNTSVISGQLPVFISTMSADAAPISFTRFSKALEDLSVESLYAKYSELTNQLMHLESSNQQLEEFAREHDDRDCYEALLENKQVMKRFEERKEAIKHEVQDVRGLPWRPKEDDGKTNGSAPTATNGAAREEGTNGTAAQDEGDDGVYL</sequence>
<dbReference type="PANTHER" id="PTHR40422:SF1">
    <property type="entry name" value="TRANSLATION MACHINERY-ASSOCIATED PROTEIN 17"/>
    <property type="match status" value="1"/>
</dbReference>
<evidence type="ECO:0000313" key="4">
    <source>
        <dbReference type="Proteomes" id="UP000624244"/>
    </source>
</evidence>
<proteinExistence type="predicted"/>
<evidence type="ECO:0000256" key="1">
    <source>
        <dbReference type="SAM" id="MobiDB-lite"/>
    </source>
</evidence>
<accession>A0A8H5ZIL4</accession>
<keyword evidence="2" id="KW-0472">Membrane</keyword>
<reference evidence="3" key="1">
    <citation type="submission" date="2019-11" db="EMBL/GenBank/DDBJ databases">
        <title>Bipolaris sorokiniana Genome sequencing.</title>
        <authorList>
            <person name="Wang H."/>
        </authorList>
    </citation>
    <scope>NUCLEOTIDE SEQUENCE</scope>
</reference>
<gene>
    <name evidence="3" type="ORF">GGP41_003982</name>
</gene>
<dbReference type="Proteomes" id="UP000624244">
    <property type="component" value="Unassembled WGS sequence"/>
</dbReference>
<dbReference type="PANTHER" id="PTHR40422">
    <property type="entry name" value="TRANSLATION MACHINERY-ASSOCIATED PROTEIN 17"/>
    <property type="match status" value="1"/>
</dbReference>
<keyword evidence="2" id="KW-0812">Transmembrane</keyword>
<dbReference type="AlphaFoldDB" id="A0A8H5ZIL4"/>
<protein>
    <submittedName>
        <fullName evidence="3">Uncharacterized protein</fullName>
    </submittedName>
</protein>
<dbReference type="InterPro" id="IPR038966">
    <property type="entry name" value="TMA17"/>
</dbReference>
<feature type="transmembrane region" description="Helical" evidence="2">
    <location>
        <begin position="336"/>
        <end position="357"/>
    </location>
</feature>
<feature type="compositionally biased region" description="Polar residues" evidence="1">
    <location>
        <begin position="563"/>
        <end position="572"/>
    </location>
</feature>
<evidence type="ECO:0000256" key="2">
    <source>
        <dbReference type="SAM" id="Phobius"/>
    </source>
</evidence>
<name>A0A8H5ZIL4_COCSA</name>
<dbReference type="EMBL" id="WNKQ01000005">
    <property type="protein sequence ID" value="KAF5851213.1"/>
    <property type="molecule type" value="Genomic_DNA"/>
</dbReference>
<feature type="transmembrane region" description="Helical" evidence="2">
    <location>
        <begin position="298"/>
        <end position="316"/>
    </location>
</feature>
<dbReference type="GO" id="GO:0070682">
    <property type="term" value="P:proteasome regulatory particle assembly"/>
    <property type="evidence" value="ECO:0007669"/>
    <property type="project" value="InterPro"/>
</dbReference>
<feature type="region of interest" description="Disordered" evidence="1">
    <location>
        <begin position="547"/>
        <end position="595"/>
    </location>
</feature>
<comment type="caution">
    <text evidence="3">The sequence shown here is derived from an EMBL/GenBank/DDBJ whole genome shotgun (WGS) entry which is preliminary data.</text>
</comment>
<organism evidence="3 4">
    <name type="scientific">Cochliobolus sativus</name>
    <name type="common">Common root rot and spot blotch fungus</name>
    <name type="synonym">Bipolaris sorokiniana</name>
    <dbReference type="NCBI Taxonomy" id="45130"/>
    <lineage>
        <taxon>Eukaryota</taxon>
        <taxon>Fungi</taxon>
        <taxon>Dikarya</taxon>
        <taxon>Ascomycota</taxon>
        <taxon>Pezizomycotina</taxon>
        <taxon>Dothideomycetes</taxon>
        <taxon>Pleosporomycetidae</taxon>
        <taxon>Pleosporales</taxon>
        <taxon>Pleosporineae</taxon>
        <taxon>Pleosporaceae</taxon>
        <taxon>Bipolaris</taxon>
    </lineage>
</organism>